<gene>
    <name evidence="2" type="ORF">ACFOWX_09590</name>
</gene>
<feature type="signal peptide" evidence="1">
    <location>
        <begin position="1"/>
        <end position="23"/>
    </location>
</feature>
<dbReference type="Pfam" id="PF12276">
    <property type="entry name" value="DUF3617"/>
    <property type="match status" value="1"/>
</dbReference>
<dbReference type="EMBL" id="JBHSDH010000013">
    <property type="protein sequence ID" value="MFC4292663.1"/>
    <property type="molecule type" value="Genomic_DNA"/>
</dbReference>
<sequence length="138" mass="14531">MKKINKYLILSGVISCGAASAAAAFVQGGGSNLLGTLEPGLWQFKAVGGGAPATPVRQMCVKNQERLVQIQHGARDCEHYVVRGNAATMTVSYSCNGAGQGLTSIRKESARLIHIDSQGIHNNAPFSFTVEARRVAAC</sequence>
<comment type="caution">
    <text evidence="2">The sequence shown here is derived from an EMBL/GenBank/DDBJ whole genome shotgun (WGS) entry which is preliminary data.</text>
</comment>
<keyword evidence="3" id="KW-1185">Reference proteome</keyword>
<organism evidence="2 3">
    <name type="scientific">Sphingorhabdus arenilitoris</name>
    <dbReference type="NCBI Taxonomy" id="1490041"/>
    <lineage>
        <taxon>Bacteria</taxon>
        <taxon>Pseudomonadati</taxon>
        <taxon>Pseudomonadota</taxon>
        <taxon>Alphaproteobacteria</taxon>
        <taxon>Sphingomonadales</taxon>
        <taxon>Sphingomonadaceae</taxon>
        <taxon>Sphingorhabdus</taxon>
    </lineage>
</organism>
<name>A0ABV8RH11_9SPHN</name>
<proteinExistence type="predicted"/>
<evidence type="ECO:0000313" key="2">
    <source>
        <dbReference type="EMBL" id="MFC4292663.1"/>
    </source>
</evidence>
<dbReference type="Proteomes" id="UP001595887">
    <property type="component" value="Unassembled WGS sequence"/>
</dbReference>
<protein>
    <submittedName>
        <fullName evidence="2">DUF3617 domain-containing protein</fullName>
    </submittedName>
</protein>
<feature type="chain" id="PRO_5047539374" evidence="1">
    <location>
        <begin position="24"/>
        <end position="138"/>
    </location>
</feature>
<accession>A0ABV8RH11</accession>
<reference evidence="3" key="1">
    <citation type="journal article" date="2019" name="Int. J. Syst. Evol. Microbiol.">
        <title>The Global Catalogue of Microorganisms (GCM) 10K type strain sequencing project: providing services to taxonomists for standard genome sequencing and annotation.</title>
        <authorList>
            <consortium name="The Broad Institute Genomics Platform"/>
            <consortium name="The Broad Institute Genome Sequencing Center for Infectious Disease"/>
            <person name="Wu L."/>
            <person name="Ma J."/>
        </authorList>
    </citation>
    <scope>NUCLEOTIDE SEQUENCE [LARGE SCALE GENOMIC DNA]</scope>
    <source>
        <strain evidence="3">CECT 8531</strain>
    </source>
</reference>
<evidence type="ECO:0000256" key="1">
    <source>
        <dbReference type="SAM" id="SignalP"/>
    </source>
</evidence>
<dbReference type="RefSeq" id="WP_381423536.1">
    <property type="nucleotide sequence ID" value="NZ_JBHSDH010000013.1"/>
</dbReference>
<dbReference type="InterPro" id="IPR022061">
    <property type="entry name" value="DUF3617"/>
</dbReference>
<evidence type="ECO:0000313" key="3">
    <source>
        <dbReference type="Proteomes" id="UP001595887"/>
    </source>
</evidence>
<keyword evidence="1" id="KW-0732">Signal</keyword>